<gene>
    <name evidence="1" type="ORF">ACX27_02175</name>
</gene>
<evidence type="ECO:0000313" key="1">
    <source>
        <dbReference type="EMBL" id="ALF51929.1"/>
    </source>
</evidence>
<accession>A0A0M4T157</accession>
<organism evidence="1 2">
    <name type="scientific">Nostoc piscinale CENA21</name>
    <dbReference type="NCBI Taxonomy" id="224013"/>
    <lineage>
        <taxon>Bacteria</taxon>
        <taxon>Bacillati</taxon>
        <taxon>Cyanobacteriota</taxon>
        <taxon>Cyanophyceae</taxon>
        <taxon>Nostocales</taxon>
        <taxon>Nostocaceae</taxon>
        <taxon>Nostoc</taxon>
    </lineage>
</organism>
<proteinExistence type="predicted"/>
<dbReference type="EMBL" id="CP012036">
    <property type="protein sequence ID" value="ALF51929.1"/>
    <property type="molecule type" value="Genomic_DNA"/>
</dbReference>
<protein>
    <recommendedName>
        <fullName evidence="3">STAS/SEC14 domain-containing protein</fullName>
    </recommendedName>
</protein>
<evidence type="ECO:0000313" key="2">
    <source>
        <dbReference type="Proteomes" id="UP000062645"/>
    </source>
</evidence>
<sequence length="133" mass="15121">MSVVKVEVQLSSEELLKAVEQLNLSELEQFVSQVIVLQAQRKATKLPQAEAELLLKINQGIPVNLHKDYQELIAKRDDEILSEDEYQKLLQLTEEIEKIQAQRLENIAELASLRGISLNTLMENLGIHATNYV</sequence>
<dbReference type="PATRIC" id="fig|224013.5.peg.526"/>
<dbReference type="KEGG" id="npz:ACX27_02175"/>
<dbReference type="AlphaFoldDB" id="A0A0M4T157"/>
<keyword evidence="2" id="KW-1185">Reference proteome</keyword>
<dbReference type="Proteomes" id="UP000062645">
    <property type="component" value="Chromosome"/>
</dbReference>
<dbReference type="RefSeq" id="WP_062287824.1">
    <property type="nucleotide sequence ID" value="NZ_CP012036.1"/>
</dbReference>
<evidence type="ECO:0008006" key="3">
    <source>
        <dbReference type="Google" id="ProtNLM"/>
    </source>
</evidence>
<dbReference type="STRING" id="224013.ACX27_02175"/>
<dbReference type="OrthoDB" id="466871at2"/>
<reference evidence="2" key="1">
    <citation type="submission" date="2015-07" db="EMBL/GenBank/DDBJ databases">
        <title>Genome Of Nitrogen-Fixing Cyanobacterium Nostoc piscinale CENA21 From Solimoes/Amazon River Floodplain Sediments And Comparative Genomics To Uncover Biosynthetic Natural Products Potential.</title>
        <authorList>
            <person name="Leao T.F."/>
            <person name="Leao P.N."/>
            <person name="Guimaraes P.I."/>
            <person name="de Melo A.G.C."/>
            <person name="Ramos R.T.J."/>
            <person name="Silva A."/>
            <person name="Fiore M.F."/>
            <person name="Schneider M.P.C."/>
        </authorList>
    </citation>
    <scope>NUCLEOTIDE SEQUENCE [LARGE SCALE GENOMIC DNA]</scope>
    <source>
        <strain evidence="2">CENA21</strain>
    </source>
</reference>
<reference evidence="1 2" key="2">
    <citation type="journal article" date="2016" name="Genome Announc.">
        <title>Draft Genome Sequence of the N2-Fixing Cyanobacterium Nostoc piscinale CENA21, Isolated from the Brazilian Amazon Floodplain.</title>
        <authorList>
            <person name="Leao T."/>
            <person name="Guimaraes P.I."/>
            <person name="de Melo A.G."/>
            <person name="Ramos R.T."/>
            <person name="Leao P.N."/>
            <person name="Silva A."/>
            <person name="Fiore M.F."/>
            <person name="Schneider M.P."/>
        </authorList>
    </citation>
    <scope>NUCLEOTIDE SEQUENCE [LARGE SCALE GENOMIC DNA]</scope>
    <source>
        <strain evidence="1 2">CENA21</strain>
    </source>
</reference>
<name>A0A0M4T157_9NOSO</name>